<reference evidence="7 8" key="1">
    <citation type="submission" date="2016-05" db="EMBL/GenBank/DDBJ databases">
        <title>Nuclear genome of Blastocystis sp. subtype 1 NandII.</title>
        <authorList>
            <person name="Gentekaki E."/>
            <person name="Curtis B."/>
            <person name="Stairs C."/>
            <person name="Eme L."/>
            <person name="Herman E."/>
            <person name="Klimes V."/>
            <person name="Arias M.C."/>
            <person name="Elias M."/>
            <person name="Hilliou F."/>
            <person name="Klute M."/>
            <person name="Malik S.-B."/>
            <person name="Pightling A."/>
            <person name="Rachubinski R."/>
            <person name="Salas D."/>
            <person name="Schlacht A."/>
            <person name="Suga H."/>
            <person name="Archibald J."/>
            <person name="Ball S.G."/>
            <person name="Clark G."/>
            <person name="Dacks J."/>
            <person name="Van Der Giezen M."/>
            <person name="Tsaousis A."/>
            <person name="Roger A."/>
        </authorList>
    </citation>
    <scope>NUCLEOTIDE SEQUENCE [LARGE SCALE GENOMIC DNA]</scope>
    <source>
        <strain evidence="8">ATCC 50177 / NandII</strain>
    </source>
</reference>
<dbReference type="InterPro" id="IPR032675">
    <property type="entry name" value="LRR_dom_sf"/>
</dbReference>
<dbReference type="OrthoDB" id="207411at2759"/>
<dbReference type="SMART" id="SM00184">
    <property type="entry name" value="RING"/>
    <property type="match status" value="1"/>
</dbReference>
<dbReference type="InterPro" id="IPR013083">
    <property type="entry name" value="Znf_RING/FYVE/PHD"/>
</dbReference>
<evidence type="ECO:0000256" key="3">
    <source>
        <dbReference type="ARBA" id="ARBA00022833"/>
    </source>
</evidence>
<sequence length="996" mass="110367">MQSKRLGQITGIVSGVLPHLLKQDEPCAICYEREPNINLDSCTHRFCEACVSDLISNKKTFCPVCRTSFCSYVRDDQYLFFIMDVIQGDSSTTIQRIRKYKLFSRSAQRLCILFASLIHASDSVYNITINAIANYNPTELLEMLDQITNENELMEDRDLVQFVNVKAKVIERDHVFYIGSFSEDLSFSEHATAHYPNGISITGRFEDHQPAGPCEIVFGATGITETVLFSKGHRTGKATVTYPSGLAVEKTLTDFTPFLFQSVIPYGRNFYNHSVLAFPCGTPTVHAISRGAATFPAGGNLSWLLRYFDTQQSAMNVNLSAAELLSLGDHLPRCIREHQRLRVVCAGSKGAEGEKNENGMECEKNDGMECEKNDGMECEKKENGMQYEKNNGMGCEKENDGMECEKKENAMEGEKNDELEYEKKENAMECETAPGSSGKDSPQLDPHERAAAPMTEEDFLASSDFYRVTSAMLCWDHVIARNRLNYSLPEIPSLHGINRTLIKSIARCRSPVSLTPKQKEVCKVVMDVLDYAQDFDDLTLVAWAEDALDLGGHTLFAKLRTLTLKTCFLLKQVKFAALPKLRTLVLREVEVASLEIAEPLPSCTTCLIENCASLASVTVAAGCLPKCCHLTVTHCANLATLTLADDNMTGTAQGSLELNDLNRLAVIHVGQRACTCVERLELRISSLRELVVGASSFANTSMLSLTYLPALASFRVKDKAFSNTSLAVFYPLTQLAEFSVGQQCFTNTTLLLPMKFPSVTSFVIGDHSFENARLGPFCGSVLEPPDAVPPPAPSAVEPASAITAPEATANATGATDTTKPAGTERLSEEEATAVVSNPLRSLRELRIGEGCFFCTVVLFVHNLPALETVTLGKGSFHDAVTLNLSFLPELKHVCCDFSENFSLAMFRVFRVPKLQYLSDINGNRTKTFEFPALVTFLYRYVSPSLVEQARRERVITNKHPNSFFQDNEYKGHCIHEMNDITNDYLKKQKSDYAPNP</sequence>
<name>A0A196S9E9_BLAHN</name>
<feature type="compositionally biased region" description="Low complexity" evidence="5">
    <location>
        <begin position="806"/>
        <end position="818"/>
    </location>
</feature>
<dbReference type="InterPro" id="IPR017907">
    <property type="entry name" value="Znf_RING_CS"/>
</dbReference>
<dbReference type="PROSITE" id="PS00518">
    <property type="entry name" value="ZF_RING_1"/>
    <property type="match status" value="1"/>
</dbReference>
<dbReference type="EMBL" id="LXWW01000486">
    <property type="protein sequence ID" value="OAO12981.1"/>
    <property type="molecule type" value="Genomic_DNA"/>
</dbReference>
<organism evidence="7 8">
    <name type="scientific">Blastocystis sp. subtype 1 (strain ATCC 50177 / NandII)</name>
    <dbReference type="NCBI Taxonomy" id="478820"/>
    <lineage>
        <taxon>Eukaryota</taxon>
        <taxon>Sar</taxon>
        <taxon>Stramenopiles</taxon>
        <taxon>Bigyra</taxon>
        <taxon>Opalozoa</taxon>
        <taxon>Opalinata</taxon>
        <taxon>Blastocystidae</taxon>
        <taxon>Blastocystis</taxon>
    </lineage>
</organism>
<keyword evidence="3" id="KW-0862">Zinc</keyword>
<feature type="region of interest" description="Disordered" evidence="5">
    <location>
        <begin position="428"/>
        <end position="447"/>
    </location>
</feature>
<dbReference type="PROSITE" id="PS50089">
    <property type="entry name" value="ZF_RING_2"/>
    <property type="match status" value="1"/>
</dbReference>
<gene>
    <name evidence="7" type="ORF">AV274_5355</name>
</gene>
<dbReference type="CDD" id="cd16449">
    <property type="entry name" value="RING-HC"/>
    <property type="match status" value="1"/>
</dbReference>
<keyword evidence="8" id="KW-1185">Reference proteome</keyword>
<accession>A0A196S9E9</accession>
<protein>
    <recommendedName>
        <fullName evidence="6">RING-type domain-containing protein</fullName>
    </recommendedName>
</protein>
<feature type="region of interest" description="Disordered" evidence="5">
    <location>
        <begin position="806"/>
        <end position="826"/>
    </location>
</feature>
<evidence type="ECO:0000256" key="5">
    <source>
        <dbReference type="SAM" id="MobiDB-lite"/>
    </source>
</evidence>
<evidence type="ECO:0000256" key="4">
    <source>
        <dbReference type="PROSITE-ProRule" id="PRU00175"/>
    </source>
</evidence>
<evidence type="ECO:0000313" key="8">
    <source>
        <dbReference type="Proteomes" id="UP000078348"/>
    </source>
</evidence>
<dbReference type="Pfam" id="PF13920">
    <property type="entry name" value="zf-C3HC4_3"/>
    <property type="match status" value="1"/>
</dbReference>
<evidence type="ECO:0000256" key="1">
    <source>
        <dbReference type="ARBA" id="ARBA00022723"/>
    </source>
</evidence>
<dbReference type="SUPFAM" id="SSF52058">
    <property type="entry name" value="L domain-like"/>
    <property type="match status" value="1"/>
</dbReference>
<comment type="caution">
    <text evidence="7">The sequence shown here is derived from an EMBL/GenBank/DDBJ whole genome shotgun (WGS) entry which is preliminary data.</text>
</comment>
<dbReference type="Proteomes" id="UP000078348">
    <property type="component" value="Unassembled WGS sequence"/>
</dbReference>
<keyword evidence="2 4" id="KW-0863">Zinc-finger</keyword>
<dbReference type="Gene3D" id="3.80.10.10">
    <property type="entry name" value="Ribonuclease Inhibitor"/>
    <property type="match status" value="1"/>
</dbReference>
<proteinExistence type="predicted"/>
<dbReference type="SUPFAM" id="SSF57850">
    <property type="entry name" value="RING/U-box"/>
    <property type="match status" value="1"/>
</dbReference>
<dbReference type="GO" id="GO:0008270">
    <property type="term" value="F:zinc ion binding"/>
    <property type="evidence" value="ECO:0007669"/>
    <property type="project" value="UniProtKB-KW"/>
</dbReference>
<dbReference type="AlphaFoldDB" id="A0A196S9E9"/>
<evidence type="ECO:0000313" key="7">
    <source>
        <dbReference type="EMBL" id="OAO12981.1"/>
    </source>
</evidence>
<dbReference type="SUPFAM" id="SSF82185">
    <property type="entry name" value="Histone H3 K4-specific methyltransferase SET7/9 N-terminal domain"/>
    <property type="match status" value="1"/>
</dbReference>
<evidence type="ECO:0000259" key="6">
    <source>
        <dbReference type="PROSITE" id="PS50089"/>
    </source>
</evidence>
<dbReference type="Gene3D" id="3.30.40.10">
    <property type="entry name" value="Zinc/RING finger domain, C3HC4 (zinc finger)"/>
    <property type="match status" value="1"/>
</dbReference>
<evidence type="ECO:0000256" key="2">
    <source>
        <dbReference type="ARBA" id="ARBA00022771"/>
    </source>
</evidence>
<keyword evidence="1" id="KW-0479">Metal-binding</keyword>
<feature type="domain" description="RING-type" evidence="6">
    <location>
        <begin position="27"/>
        <end position="66"/>
    </location>
</feature>
<dbReference type="InterPro" id="IPR001841">
    <property type="entry name" value="Znf_RING"/>
</dbReference>